<accession>A0ABS6F579</accession>
<comment type="caution">
    <text evidence="1">The sequence shown here is derived from an EMBL/GenBank/DDBJ whole genome shotgun (WGS) entry which is preliminary data.</text>
</comment>
<evidence type="ECO:0000313" key="1">
    <source>
        <dbReference type="EMBL" id="MBU5625458.1"/>
    </source>
</evidence>
<dbReference type="Proteomes" id="UP000787672">
    <property type="component" value="Unassembled WGS sequence"/>
</dbReference>
<evidence type="ECO:0000313" key="2">
    <source>
        <dbReference type="Proteomes" id="UP000787672"/>
    </source>
</evidence>
<sequence length="131" mass="14227">MAESQKTATYKVVADAGGGRVFRFYCDISGELCCVTKPIRADTEEAALEIAWDKEGKWEFNLCPKCGKYVSSAMFNVNAGLCLDCAPWETEFPAFCHHCGVRLREPDACFCPVCGARLQVGGTDGKEGAAE</sequence>
<gene>
    <name evidence="1" type="ORF">KQI82_00730</name>
</gene>
<keyword evidence="2" id="KW-1185">Reference proteome</keyword>
<dbReference type="EMBL" id="JAHLQN010000001">
    <property type="protein sequence ID" value="MBU5625458.1"/>
    <property type="molecule type" value="Genomic_DNA"/>
</dbReference>
<proteinExistence type="predicted"/>
<dbReference type="RefSeq" id="WP_216557309.1">
    <property type="nucleotide sequence ID" value="NZ_JAHLQN010000001.1"/>
</dbReference>
<reference evidence="1 2" key="1">
    <citation type="submission" date="2021-06" db="EMBL/GenBank/DDBJ databases">
        <authorList>
            <person name="Sun Q."/>
            <person name="Li D."/>
        </authorList>
    </citation>
    <scope>NUCLEOTIDE SEQUENCE [LARGE SCALE GENOMIC DNA]</scope>
    <source>
        <strain evidence="1 2">MSJ-2</strain>
    </source>
</reference>
<evidence type="ECO:0008006" key="3">
    <source>
        <dbReference type="Google" id="ProtNLM"/>
    </source>
</evidence>
<organism evidence="1 2">
    <name type="scientific">Dysosmobacter acutus</name>
    <dbReference type="NCBI Taxonomy" id="2841504"/>
    <lineage>
        <taxon>Bacteria</taxon>
        <taxon>Bacillati</taxon>
        <taxon>Bacillota</taxon>
        <taxon>Clostridia</taxon>
        <taxon>Eubacteriales</taxon>
        <taxon>Oscillospiraceae</taxon>
        <taxon>Dysosmobacter</taxon>
    </lineage>
</organism>
<protein>
    <recommendedName>
        <fullName evidence="3">DZANK-type domain-containing protein</fullName>
    </recommendedName>
</protein>
<name>A0ABS6F579_9FIRM</name>